<dbReference type="GO" id="GO:0046076">
    <property type="term" value="P:dTTP catabolic process"/>
    <property type="evidence" value="ECO:0007669"/>
    <property type="project" value="TreeGrafter"/>
</dbReference>
<dbReference type="GO" id="GO:0046052">
    <property type="term" value="P:UTP catabolic process"/>
    <property type="evidence" value="ECO:0007669"/>
    <property type="project" value="TreeGrafter"/>
</dbReference>
<dbReference type="AlphaFoldDB" id="A0A419F6F0"/>
<evidence type="ECO:0000313" key="4">
    <source>
        <dbReference type="Proteomes" id="UP000285961"/>
    </source>
</evidence>
<dbReference type="GO" id="GO:0046061">
    <property type="term" value="P:dATP catabolic process"/>
    <property type="evidence" value="ECO:0007669"/>
    <property type="project" value="TreeGrafter"/>
</dbReference>
<dbReference type="PANTHER" id="PTHR30522">
    <property type="entry name" value="NUCLEOSIDE TRIPHOSPHATE PYROPHOSPHOHYDROLASE"/>
    <property type="match status" value="1"/>
</dbReference>
<sequence length="271" mass="30832">MTDDPKEYAAHVANSFAALYELAQYLRSEHGCPWDRAQGLESMLTCLREETEELEEAVTGKEANGISEEWGDLLFILLMFAVIAEESHGVTAAEAMRAIEAKMIRRHPHVFGSSAVGAVEDTISQWERIKAKEKAHRQESLMDDMPMFYSALKRASHVQEVASGVGFDWSECESILKKIEEETEELREALAAGDTHRTGAELGDLLFSCVNLARFMRMDAELLLSRTVDKFIERFKYIETELRRTGKSLSDASLQEMDDLWERSKTDRKRE</sequence>
<dbReference type="GO" id="GO:0046047">
    <property type="term" value="P:TTP catabolic process"/>
    <property type="evidence" value="ECO:0007669"/>
    <property type="project" value="TreeGrafter"/>
</dbReference>
<evidence type="ECO:0000313" key="3">
    <source>
        <dbReference type="EMBL" id="RJP73891.1"/>
    </source>
</evidence>
<dbReference type="InterPro" id="IPR048015">
    <property type="entry name" value="NTP-PPase_MazG-like_N"/>
</dbReference>
<proteinExistence type="predicted"/>
<evidence type="ECO:0000259" key="2">
    <source>
        <dbReference type="Pfam" id="PF03819"/>
    </source>
</evidence>
<dbReference type="EMBL" id="QZKI01000022">
    <property type="protein sequence ID" value="RJP73891.1"/>
    <property type="molecule type" value="Genomic_DNA"/>
</dbReference>
<dbReference type="InterPro" id="IPR004518">
    <property type="entry name" value="MazG-like_dom"/>
</dbReference>
<reference evidence="3 4" key="1">
    <citation type="journal article" date="2017" name="ISME J.">
        <title>Energy and carbon metabolisms in a deep terrestrial subsurface fluid microbial community.</title>
        <authorList>
            <person name="Momper L."/>
            <person name="Jungbluth S.P."/>
            <person name="Lee M.D."/>
            <person name="Amend J.P."/>
        </authorList>
    </citation>
    <scope>NUCLEOTIDE SEQUENCE [LARGE SCALE GENOMIC DNA]</scope>
    <source>
        <strain evidence="3">SURF_17</strain>
    </source>
</reference>
<dbReference type="InterPro" id="IPR048011">
    <property type="entry name" value="NTP-PPase_MazG-like_C"/>
</dbReference>
<dbReference type="GO" id="GO:0047429">
    <property type="term" value="F:nucleoside triphosphate diphosphatase activity"/>
    <property type="evidence" value="ECO:0007669"/>
    <property type="project" value="InterPro"/>
</dbReference>
<evidence type="ECO:0000256" key="1">
    <source>
        <dbReference type="SAM" id="Coils"/>
    </source>
</evidence>
<feature type="coiled-coil region" evidence="1">
    <location>
        <begin position="37"/>
        <end position="64"/>
    </location>
</feature>
<dbReference type="NCBIfam" id="TIGR00444">
    <property type="entry name" value="mazG"/>
    <property type="match status" value="1"/>
</dbReference>
<dbReference type="PANTHER" id="PTHR30522:SF0">
    <property type="entry name" value="NUCLEOSIDE TRIPHOSPHATE PYROPHOSPHOHYDROLASE"/>
    <property type="match status" value="1"/>
</dbReference>
<accession>A0A419F6F0</accession>
<feature type="domain" description="NTP pyrophosphohydrolase MazG-like" evidence="2">
    <location>
        <begin position="173"/>
        <end position="236"/>
    </location>
</feature>
<feature type="domain" description="NTP pyrophosphohydrolase MazG-like" evidence="2">
    <location>
        <begin position="38"/>
        <end position="111"/>
    </location>
</feature>
<keyword evidence="1" id="KW-0175">Coiled coil</keyword>
<dbReference type="Pfam" id="PF03819">
    <property type="entry name" value="MazG"/>
    <property type="match status" value="2"/>
</dbReference>
<dbReference type="GO" id="GO:0006203">
    <property type="term" value="P:dGTP catabolic process"/>
    <property type="evidence" value="ECO:0007669"/>
    <property type="project" value="TreeGrafter"/>
</dbReference>
<dbReference type="CDD" id="cd11529">
    <property type="entry name" value="NTP-PPase_MazG_Cterm"/>
    <property type="match status" value="1"/>
</dbReference>
<keyword evidence="3" id="KW-0378">Hydrolase</keyword>
<dbReference type="InterPro" id="IPR011551">
    <property type="entry name" value="NTP_PyrPHydrolase_MazG"/>
</dbReference>
<name>A0A419F6F0_9BACT</name>
<comment type="caution">
    <text evidence="3">The sequence shown here is derived from an EMBL/GenBank/DDBJ whole genome shotgun (WGS) entry which is preliminary data.</text>
</comment>
<dbReference type="Proteomes" id="UP000285961">
    <property type="component" value="Unassembled WGS sequence"/>
</dbReference>
<dbReference type="NCBIfam" id="NF007113">
    <property type="entry name" value="PRK09562.1"/>
    <property type="match status" value="1"/>
</dbReference>
<dbReference type="Gene3D" id="1.10.287.1080">
    <property type="entry name" value="MazG-like"/>
    <property type="match status" value="2"/>
</dbReference>
<dbReference type="CDD" id="cd11528">
    <property type="entry name" value="NTP-PPase_MazG_Nterm"/>
    <property type="match status" value="1"/>
</dbReference>
<dbReference type="GO" id="GO:0046081">
    <property type="term" value="P:dUTP catabolic process"/>
    <property type="evidence" value="ECO:0007669"/>
    <property type="project" value="TreeGrafter"/>
</dbReference>
<protein>
    <submittedName>
        <fullName evidence="3">Nucleoside triphosphate pyrophosphohydrolase</fullName>
    </submittedName>
</protein>
<organism evidence="3 4">
    <name type="scientific">Candidatus Abyssobacteria bacterium SURF_17</name>
    <dbReference type="NCBI Taxonomy" id="2093361"/>
    <lineage>
        <taxon>Bacteria</taxon>
        <taxon>Pseudomonadati</taxon>
        <taxon>Candidatus Hydrogenedentota</taxon>
        <taxon>Candidatus Abyssobacteria</taxon>
    </lineage>
</organism>
<dbReference type="SUPFAM" id="SSF101386">
    <property type="entry name" value="all-alpha NTP pyrophosphatases"/>
    <property type="match status" value="2"/>
</dbReference>
<gene>
    <name evidence="3" type="ORF">C4532_03445</name>
</gene>